<feature type="domain" description="Serpin" evidence="7">
    <location>
        <begin position="23"/>
        <end position="111"/>
    </location>
</feature>
<proteinExistence type="inferred from homology"/>
<protein>
    <recommendedName>
        <fullName evidence="7">Serpin domain-containing protein</fullName>
    </recommendedName>
</protein>
<dbReference type="EMBL" id="JABSTR010000007">
    <property type="protein sequence ID" value="KAH9375186.1"/>
    <property type="molecule type" value="Genomic_DNA"/>
</dbReference>
<dbReference type="Gene3D" id="3.30.497.10">
    <property type="entry name" value="Antithrombin, subunit I, domain 2"/>
    <property type="match status" value="1"/>
</dbReference>
<evidence type="ECO:0000256" key="3">
    <source>
        <dbReference type="ARBA" id="ARBA00022525"/>
    </source>
</evidence>
<gene>
    <name evidence="8" type="ORF">HPB48_016982</name>
</gene>
<dbReference type="Pfam" id="PF00079">
    <property type="entry name" value="Serpin"/>
    <property type="match status" value="1"/>
</dbReference>
<evidence type="ECO:0000256" key="5">
    <source>
        <dbReference type="ARBA" id="ARBA00022900"/>
    </source>
</evidence>
<dbReference type="PANTHER" id="PTHR11461:SF211">
    <property type="entry name" value="GH10112P-RELATED"/>
    <property type="match status" value="1"/>
</dbReference>
<evidence type="ECO:0000313" key="8">
    <source>
        <dbReference type="EMBL" id="KAH9375186.1"/>
    </source>
</evidence>
<keyword evidence="3" id="KW-0964">Secreted</keyword>
<dbReference type="InterPro" id="IPR036186">
    <property type="entry name" value="Serpin_sf"/>
</dbReference>
<dbReference type="SUPFAM" id="SSF56574">
    <property type="entry name" value="Serpins"/>
    <property type="match status" value="1"/>
</dbReference>
<organism evidence="8 9">
    <name type="scientific">Haemaphysalis longicornis</name>
    <name type="common">Bush tick</name>
    <dbReference type="NCBI Taxonomy" id="44386"/>
    <lineage>
        <taxon>Eukaryota</taxon>
        <taxon>Metazoa</taxon>
        <taxon>Ecdysozoa</taxon>
        <taxon>Arthropoda</taxon>
        <taxon>Chelicerata</taxon>
        <taxon>Arachnida</taxon>
        <taxon>Acari</taxon>
        <taxon>Parasitiformes</taxon>
        <taxon>Ixodida</taxon>
        <taxon>Ixodoidea</taxon>
        <taxon>Ixodidae</taxon>
        <taxon>Haemaphysalinae</taxon>
        <taxon>Haemaphysalis</taxon>
    </lineage>
</organism>
<dbReference type="InterPro" id="IPR023796">
    <property type="entry name" value="Serpin_dom"/>
</dbReference>
<comment type="subcellular location">
    <subcellularLocation>
        <location evidence="1">Secreted</location>
    </subcellularLocation>
</comment>
<dbReference type="InterPro" id="IPR000215">
    <property type="entry name" value="Serpin_fam"/>
</dbReference>
<evidence type="ECO:0000313" key="9">
    <source>
        <dbReference type="Proteomes" id="UP000821853"/>
    </source>
</evidence>
<reference evidence="8 9" key="1">
    <citation type="journal article" date="2020" name="Cell">
        <title>Large-Scale Comparative Analyses of Tick Genomes Elucidate Their Genetic Diversity and Vector Capacities.</title>
        <authorList>
            <consortium name="Tick Genome and Microbiome Consortium (TIGMIC)"/>
            <person name="Jia N."/>
            <person name="Wang J."/>
            <person name="Shi W."/>
            <person name="Du L."/>
            <person name="Sun Y."/>
            <person name="Zhan W."/>
            <person name="Jiang J.F."/>
            <person name="Wang Q."/>
            <person name="Zhang B."/>
            <person name="Ji P."/>
            <person name="Bell-Sakyi L."/>
            <person name="Cui X.M."/>
            <person name="Yuan T.T."/>
            <person name="Jiang B.G."/>
            <person name="Yang W.F."/>
            <person name="Lam T.T."/>
            <person name="Chang Q.C."/>
            <person name="Ding S.J."/>
            <person name="Wang X.J."/>
            <person name="Zhu J.G."/>
            <person name="Ruan X.D."/>
            <person name="Zhao L."/>
            <person name="Wei J.T."/>
            <person name="Ye R.Z."/>
            <person name="Que T.C."/>
            <person name="Du C.H."/>
            <person name="Zhou Y.H."/>
            <person name="Cheng J.X."/>
            <person name="Dai P.F."/>
            <person name="Guo W.B."/>
            <person name="Han X.H."/>
            <person name="Huang E.J."/>
            <person name="Li L.F."/>
            <person name="Wei W."/>
            <person name="Gao Y.C."/>
            <person name="Liu J.Z."/>
            <person name="Shao H.Z."/>
            <person name="Wang X."/>
            <person name="Wang C.C."/>
            <person name="Yang T.C."/>
            <person name="Huo Q.B."/>
            <person name="Li W."/>
            <person name="Chen H.Y."/>
            <person name="Chen S.E."/>
            <person name="Zhou L.G."/>
            <person name="Ni X.B."/>
            <person name="Tian J.H."/>
            <person name="Sheng Y."/>
            <person name="Liu T."/>
            <person name="Pan Y.S."/>
            <person name="Xia L.Y."/>
            <person name="Li J."/>
            <person name="Zhao F."/>
            <person name="Cao W.C."/>
        </authorList>
    </citation>
    <scope>NUCLEOTIDE SEQUENCE [LARGE SCALE GENOMIC DNA]</scope>
    <source>
        <strain evidence="8">HaeL-2018</strain>
    </source>
</reference>
<sequence length="127" mass="13935">MAVLKPSLRTVQFILPPHGLFSEQVTALEVPYENRDVSLVILLPARVDGLTSLEKHVTASKLLHCIARLEERPLVTVCLPLLRLRHVTELSSVLKAMGLGLLFTDRANLRLAAAGVVSKRAQEAQGH</sequence>
<dbReference type="InterPro" id="IPR042178">
    <property type="entry name" value="Serpin_sf_1"/>
</dbReference>
<dbReference type="PANTHER" id="PTHR11461">
    <property type="entry name" value="SERINE PROTEASE INHIBITOR, SERPIN"/>
    <property type="match status" value="1"/>
</dbReference>
<accession>A0A9J6GJ26</accession>
<keyword evidence="9" id="KW-1185">Reference proteome</keyword>
<dbReference type="GO" id="GO:0004867">
    <property type="term" value="F:serine-type endopeptidase inhibitor activity"/>
    <property type="evidence" value="ECO:0007669"/>
    <property type="project" value="UniProtKB-KW"/>
</dbReference>
<dbReference type="GO" id="GO:0005615">
    <property type="term" value="C:extracellular space"/>
    <property type="evidence" value="ECO:0007669"/>
    <property type="project" value="InterPro"/>
</dbReference>
<dbReference type="Gene3D" id="2.30.39.10">
    <property type="entry name" value="Alpha-1-antitrypsin, domain 1"/>
    <property type="match status" value="1"/>
</dbReference>
<keyword evidence="5" id="KW-0722">Serine protease inhibitor</keyword>
<dbReference type="VEuPathDB" id="VectorBase:HLOH_055457"/>
<dbReference type="AlphaFoldDB" id="A0A9J6GJ26"/>
<keyword evidence="4" id="KW-0646">Protease inhibitor</keyword>
<evidence type="ECO:0000256" key="2">
    <source>
        <dbReference type="ARBA" id="ARBA00009500"/>
    </source>
</evidence>
<dbReference type="InterPro" id="IPR042185">
    <property type="entry name" value="Serpin_sf_2"/>
</dbReference>
<dbReference type="OrthoDB" id="671595at2759"/>
<evidence type="ECO:0000256" key="6">
    <source>
        <dbReference type="ARBA" id="ARBA00023180"/>
    </source>
</evidence>
<dbReference type="Proteomes" id="UP000821853">
    <property type="component" value="Chromosome 5"/>
</dbReference>
<evidence type="ECO:0000259" key="7">
    <source>
        <dbReference type="Pfam" id="PF00079"/>
    </source>
</evidence>
<comment type="caution">
    <text evidence="8">The sequence shown here is derived from an EMBL/GenBank/DDBJ whole genome shotgun (WGS) entry which is preliminary data.</text>
</comment>
<name>A0A9J6GJ26_HAELO</name>
<evidence type="ECO:0000256" key="4">
    <source>
        <dbReference type="ARBA" id="ARBA00022690"/>
    </source>
</evidence>
<comment type="similarity">
    <text evidence="2">Belongs to the serpin family.</text>
</comment>
<keyword evidence="6" id="KW-0325">Glycoprotein</keyword>
<evidence type="ECO:0000256" key="1">
    <source>
        <dbReference type="ARBA" id="ARBA00004613"/>
    </source>
</evidence>